<dbReference type="EMBL" id="QMQV01000013">
    <property type="protein sequence ID" value="RLE50100.1"/>
    <property type="molecule type" value="Genomic_DNA"/>
</dbReference>
<dbReference type="InterPro" id="IPR002716">
    <property type="entry name" value="PIN_dom"/>
</dbReference>
<protein>
    <submittedName>
        <fullName evidence="3">VapC toxin family PIN domain ribonuclease</fullName>
    </submittedName>
</protein>
<feature type="domain" description="PIN" evidence="2">
    <location>
        <begin position="4"/>
        <end position="130"/>
    </location>
</feature>
<dbReference type="Proteomes" id="UP000278475">
    <property type="component" value="Unassembled WGS sequence"/>
</dbReference>
<evidence type="ECO:0000313" key="4">
    <source>
        <dbReference type="Proteomes" id="UP000278475"/>
    </source>
</evidence>
<dbReference type="CDD" id="cd09873">
    <property type="entry name" value="PIN_Pae0151-like"/>
    <property type="match status" value="1"/>
</dbReference>
<evidence type="ECO:0000256" key="1">
    <source>
        <dbReference type="ARBA" id="ARBA00022842"/>
    </source>
</evidence>
<reference evidence="3 4" key="1">
    <citation type="submission" date="2018-06" db="EMBL/GenBank/DDBJ databases">
        <title>Extensive metabolic versatility and redundancy in microbially diverse, dynamic hydrothermal sediments.</title>
        <authorList>
            <person name="Dombrowski N."/>
            <person name="Teske A."/>
            <person name="Baker B.J."/>
        </authorList>
    </citation>
    <scope>NUCLEOTIDE SEQUENCE [LARGE SCALE GENOMIC DNA]</scope>
    <source>
        <strain evidence="3">B66_G16</strain>
    </source>
</reference>
<comment type="caution">
    <text evidence="3">The sequence shown here is derived from an EMBL/GenBank/DDBJ whole genome shotgun (WGS) entry which is preliminary data.</text>
</comment>
<evidence type="ECO:0000313" key="3">
    <source>
        <dbReference type="EMBL" id="RLE50100.1"/>
    </source>
</evidence>
<dbReference type="AlphaFoldDB" id="A0A497ETR7"/>
<gene>
    <name evidence="3" type="ORF">DRJ31_02535</name>
</gene>
<dbReference type="SUPFAM" id="SSF88723">
    <property type="entry name" value="PIN domain-like"/>
    <property type="match status" value="1"/>
</dbReference>
<name>A0A497ETR7_9CREN</name>
<proteinExistence type="predicted"/>
<sequence length="142" mass="16030">MRRVVVDSSVIVKWAIPEDFSENAVKILRDMGLGVVSLYAPTLALSEVSNVLWKYVLKGFLTSDQAKKAIDLISSIDVSYVKEDWRQLEDALAIALDESISVYDALYVVLAKELNAELVTADEKLYQYAKKRVNAFFISSYR</sequence>
<dbReference type="InterPro" id="IPR029060">
    <property type="entry name" value="PIN-like_dom_sf"/>
</dbReference>
<dbReference type="InterPro" id="IPR051619">
    <property type="entry name" value="TypeII_TA_RNase_PINc/VapC"/>
</dbReference>
<organism evidence="3 4">
    <name type="scientific">Thermoproteota archaeon</name>
    <dbReference type="NCBI Taxonomy" id="2056631"/>
    <lineage>
        <taxon>Archaea</taxon>
        <taxon>Thermoproteota</taxon>
    </lineage>
</organism>
<keyword evidence="1" id="KW-0460">Magnesium</keyword>
<dbReference type="Gene3D" id="3.40.50.1010">
    <property type="entry name" value="5'-nuclease"/>
    <property type="match status" value="1"/>
</dbReference>
<dbReference type="PANTHER" id="PTHR35901">
    <property type="entry name" value="RIBONUCLEASE VAPC3"/>
    <property type="match status" value="1"/>
</dbReference>
<dbReference type="InterPro" id="IPR044153">
    <property type="entry name" value="PIN_Pae0151-like"/>
</dbReference>
<dbReference type="PANTHER" id="PTHR35901:SF1">
    <property type="entry name" value="EXONUCLEASE VAPC9"/>
    <property type="match status" value="1"/>
</dbReference>
<dbReference type="Pfam" id="PF01850">
    <property type="entry name" value="PIN"/>
    <property type="match status" value="1"/>
</dbReference>
<evidence type="ECO:0000259" key="2">
    <source>
        <dbReference type="Pfam" id="PF01850"/>
    </source>
</evidence>
<accession>A0A497ETR7</accession>